<evidence type="ECO:0000313" key="3">
    <source>
        <dbReference type="EMBL" id="GAA5481761.1"/>
    </source>
</evidence>
<dbReference type="Gene3D" id="3.40.50.1820">
    <property type="entry name" value="alpha/beta hydrolase"/>
    <property type="match status" value="1"/>
</dbReference>
<proteinExistence type="predicted"/>
<dbReference type="Pfam" id="PF12697">
    <property type="entry name" value="Abhydrolase_6"/>
    <property type="match status" value="1"/>
</dbReference>
<organism evidence="3 4">
    <name type="scientific">Haloferula sargassicola</name>
    <dbReference type="NCBI Taxonomy" id="490096"/>
    <lineage>
        <taxon>Bacteria</taxon>
        <taxon>Pseudomonadati</taxon>
        <taxon>Verrucomicrobiota</taxon>
        <taxon>Verrucomicrobiia</taxon>
        <taxon>Verrucomicrobiales</taxon>
        <taxon>Verrucomicrobiaceae</taxon>
        <taxon>Haloferula</taxon>
    </lineage>
</organism>
<evidence type="ECO:0000256" key="1">
    <source>
        <dbReference type="SAM" id="MobiDB-lite"/>
    </source>
</evidence>
<sequence length="532" mass="58542">MRKVEPIPPAASAVPANHLQHAARAETLDELLADLRRAHDAIVSGNDTAIPEYNFLTGRLIERLEKDDLQPWGTTIAVAGNDGTRTLSGDPKCAFRVGGYDFLPTDSIEFTGKYSTRPNLQPGIGSTLVSHPEGSLDFTGPIPGDVKAKTLTALVRFEGDRALLDLLDPYHTESVRLGGRTLPLAADYVSNTSFALSATRIDKFGLIRLLRADRFSDTARITRIQPYDPDRVPVLLVHGLQDTPATFAPMYYNLMADPELRKRCQFWVFSYPSGYPYPWSAALLRRELDRMQRECPGHRDIVIVGHSMGGLLSRLMITDAGDSIWCAYFGKPPERTGVHGESRRILEEALVFHERTDIARAIFINTPHRGSELASNWIGRLGSRLVKLPTFLADMRDSAVSIVTNDPSGLVLDHVPNSIDTLSPKSRFIRAVDKLPIDPGVPYHSIIGDLGRGNTPNSSDGVVAYWSAHLEGAESERIVPTWHSGHQSAQGIDEVRQILRGHLGLPKAEPMFIPPNPNPSNVDFGNGPPGQR</sequence>
<protein>
    <recommendedName>
        <fullName evidence="2">AB hydrolase-1 domain-containing protein</fullName>
    </recommendedName>
</protein>
<name>A0ABP9UM23_9BACT</name>
<accession>A0ABP9UM23</accession>
<feature type="domain" description="AB hydrolase-1" evidence="2">
    <location>
        <begin position="234"/>
        <end position="349"/>
    </location>
</feature>
<dbReference type="InterPro" id="IPR000073">
    <property type="entry name" value="AB_hydrolase_1"/>
</dbReference>
<gene>
    <name evidence="3" type="ORF">Hsar01_00972</name>
</gene>
<evidence type="ECO:0000259" key="2">
    <source>
        <dbReference type="Pfam" id="PF12697"/>
    </source>
</evidence>
<keyword evidence="4" id="KW-1185">Reference proteome</keyword>
<dbReference type="EMBL" id="BAABRI010000004">
    <property type="protein sequence ID" value="GAA5481761.1"/>
    <property type="molecule type" value="Genomic_DNA"/>
</dbReference>
<dbReference type="InterPro" id="IPR029058">
    <property type="entry name" value="AB_hydrolase_fold"/>
</dbReference>
<evidence type="ECO:0000313" key="4">
    <source>
        <dbReference type="Proteomes" id="UP001476282"/>
    </source>
</evidence>
<feature type="region of interest" description="Disordered" evidence="1">
    <location>
        <begin position="506"/>
        <end position="532"/>
    </location>
</feature>
<dbReference type="Proteomes" id="UP001476282">
    <property type="component" value="Unassembled WGS sequence"/>
</dbReference>
<reference evidence="3 4" key="1">
    <citation type="submission" date="2024-02" db="EMBL/GenBank/DDBJ databases">
        <title>Haloferula sargassicola NBRC 104335.</title>
        <authorList>
            <person name="Ichikawa N."/>
            <person name="Katano-Makiyama Y."/>
            <person name="Hidaka K."/>
        </authorList>
    </citation>
    <scope>NUCLEOTIDE SEQUENCE [LARGE SCALE GENOMIC DNA]</scope>
    <source>
        <strain evidence="3 4">NBRC 104335</strain>
    </source>
</reference>
<dbReference type="SUPFAM" id="SSF53474">
    <property type="entry name" value="alpha/beta-Hydrolases"/>
    <property type="match status" value="1"/>
</dbReference>
<comment type="caution">
    <text evidence="3">The sequence shown here is derived from an EMBL/GenBank/DDBJ whole genome shotgun (WGS) entry which is preliminary data.</text>
</comment>